<organism evidence="1 2">
    <name type="scientific">Coprinellus micaceus</name>
    <name type="common">Glistening ink-cap mushroom</name>
    <name type="synonym">Coprinus micaceus</name>
    <dbReference type="NCBI Taxonomy" id="71717"/>
    <lineage>
        <taxon>Eukaryota</taxon>
        <taxon>Fungi</taxon>
        <taxon>Dikarya</taxon>
        <taxon>Basidiomycota</taxon>
        <taxon>Agaricomycotina</taxon>
        <taxon>Agaricomycetes</taxon>
        <taxon>Agaricomycetidae</taxon>
        <taxon>Agaricales</taxon>
        <taxon>Agaricineae</taxon>
        <taxon>Psathyrellaceae</taxon>
        <taxon>Coprinellus</taxon>
    </lineage>
</organism>
<dbReference type="EMBL" id="QPFP01000060">
    <property type="protein sequence ID" value="TEB25064.1"/>
    <property type="molecule type" value="Genomic_DNA"/>
</dbReference>
<protein>
    <submittedName>
        <fullName evidence="1">Uncharacterized protein</fullName>
    </submittedName>
</protein>
<keyword evidence="2" id="KW-1185">Reference proteome</keyword>
<dbReference type="AlphaFoldDB" id="A0A4Y7STZ0"/>
<reference evidence="1 2" key="1">
    <citation type="journal article" date="2019" name="Nat. Ecol. Evol.">
        <title>Megaphylogeny resolves global patterns of mushroom evolution.</title>
        <authorList>
            <person name="Varga T."/>
            <person name="Krizsan K."/>
            <person name="Foldi C."/>
            <person name="Dima B."/>
            <person name="Sanchez-Garcia M."/>
            <person name="Sanchez-Ramirez S."/>
            <person name="Szollosi G.J."/>
            <person name="Szarkandi J.G."/>
            <person name="Papp V."/>
            <person name="Albert L."/>
            <person name="Andreopoulos W."/>
            <person name="Angelini C."/>
            <person name="Antonin V."/>
            <person name="Barry K.W."/>
            <person name="Bougher N.L."/>
            <person name="Buchanan P."/>
            <person name="Buyck B."/>
            <person name="Bense V."/>
            <person name="Catcheside P."/>
            <person name="Chovatia M."/>
            <person name="Cooper J."/>
            <person name="Damon W."/>
            <person name="Desjardin D."/>
            <person name="Finy P."/>
            <person name="Geml J."/>
            <person name="Haridas S."/>
            <person name="Hughes K."/>
            <person name="Justo A."/>
            <person name="Karasinski D."/>
            <person name="Kautmanova I."/>
            <person name="Kiss B."/>
            <person name="Kocsube S."/>
            <person name="Kotiranta H."/>
            <person name="LaButti K.M."/>
            <person name="Lechner B.E."/>
            <person name="Liimatainen K."/>
            <person name="Lipzen A."/>
            <person name="Lukacs Z."/>
            <person name="Mihaltcheva S."/>
            <person name="Morgado L.N."/>
            <person name="Niskanen T."/>
            <person name="Noordeloos M.E."/>
            <person name="Ohm R.A."/>
            <person name="Ortiz-Santana B."/>
            <person name="Ovrebo C."/>
            <person name="Racz N."/>
            <person name="Riley R."/>
            <person name="Savchenko A."/>
            <person name="Shiryaev A."/>
            <person name="Soop K."/>
            <person name="Spirin V."/>
            <person name="Szebenyi C."/>
            <person name="Tomsovsky M."/>
            <person name="Tulloss R.E."/>
            <person name="Uehling J."/>
            <person name="Grigoriev I.V."/>
            <person name="Vagvolgyi C."/>
            <person name="Papp T."/>
            <person name="Martin F.M."/>
            <person name="Miettinen O."/>
            <person name="Hibbett D.S."/>
            <person name="Nagy L.G."/>
        </authorList>
    </citation>
    <scope>NUCLEOTIDE SEQUENCE [LARGE SCALE GENOMIC DNA]</scope>
    <source>
        <strain evidence="1 2">FP101781</strain>
    </source>
</reference>
<sequence length="272" mass="30650">MKCNVYSRPERSNRGSLTQYRTFNLRLMVSCLNDTFGEVHFSGRLEGPVGSKVKSAKTRVGPEIRLDVISSSPMSGLPGGRGMLKSCAHLKELRSPSQELRAAITKLCRVPESCAGFSKVALLVSNFARIPQKSSRKDLLIAVFLAWVYEAIRRLQRTQERQAPSQTRPILPSVTLLAQLQARGYDWDPPIFKGCIFKSSRFSLFGCILPPVRLLLKRASRDESQVEFSCIRVYKRVTGIGIVRERVVRLDEMKGKASKSTREVLQESTDWE</sequence>
<dbReference type="Proteomes" id="UP000298030">
    <property type="component" value="Unassembled WGS sequence"/>
</dbReference>
<evidence type="ECO:0000313" key="1">
    <source>
        <dbReference type="EMBL" id="TEB25064.1"/>
    </source>
</evidence>
<accession>A0A4Y7STZ0</accession>
<comment type="caution">
    <text evidence="1">The sequence shown here is derived from an EMBL/GenBank/DDBJ whole genome shotgun (WGS) entry which is preliminary data.</text>
</comment>
<evidence type="ECO:0000313" key="2">
    <source>
        <dbReference type="Proteomes" id="UP000298030"/>
    </source>
</evidence>
<proteinExistence type="predicted"/>
<gene>
    <name evidence="1" type="ORF">FA13DRAFT_1714193</name>
</gene>
<name>A0A4Y7STZ0_COPMI</name>